<reference evidence="1 2" key="1">
    <citation type="journal article" date="2022" name="J Glob Antimicrob Resist">
        <title>First complete genome of a multidrug resistant strain of the novel human pathogen Kalamiella piersonii (GABEKP28) identified in human saliva.</title>
        <authorList>
            <person name="McDonagh F."/>
            <person name="Singh N.K."/>
            <person name="Venkateswaran K."/>
            <person name="Lonappan A.M."/>
            <person name="Hallahan B."/>
            <person name="Tuohy A."/>
            <person name="Burke L."/>
            <person name="Kovarova A."/>
            <person name="Miliotis G."/>
        </authorList>
    </citation>
    <scope>NUCLEOTIDE SEQUENCE [LARGE SCALE GENOMIC DNA]</scope>
    <source>
        <strain evidence="1 2">GABEKP28</strain>
    </source>
</reference>
<dbReference type="Proteomes" id="UP001211544">
    <property type="component" value="Chromosome"/>
</dbReference>
<dbReference type="RefSeq" id="WP_269949659.1">
    <property type="nucleotide sequence ID" value="NZ_CP104758.1"/>
</dbReference>
<keyword evidence="2" id="KW-1185">Reference proteome</keyword>
<gene>
    <name evidence="1" type="ORF">N5580_17860</name>
</gene>
<proteinExistence type="predicted"/>
<dbReference type="Gene3D" id="3.90.1480.10">
    <property type="entry name" value="Alpha-2,3-sialyltransferase"/>
    <property type="match status" value="1"/>
</dbReference>
<evidence type="ECO:0000313" key="1">
    <source>
        <dbReference type="EMBL" id="WBG90900.1"/>
    </source>
</evidence>
<name>A0AAJ5QKW4_9GAMM</name>
<dbReference type="EMBL" id="CP104758">
    <property type="protein sequence ID" value="WBG90900.1"/>
    <property type="molecule type" value="Genomic_DNA"/>
</dbReference>
<dbReference type="KEGG" id="kpie:N5580_17860"/>
<organism evidence="1 2">
    <name type="scientific">Pantoea piersonii</name>
    <dbReference type="NCBI Taxonomy" id="2364647"/>
    <lineage>
        <taxon>Bacteria</taxon>
        <taxon>Pseudomonadati</taxon>
        <taxon>Pseudomonadota</taxon>
        <taxon>Gammaproteobacteria</taxon>
        <taxon>Enterobacterales</taxon>
        <taxon>Erwiniaceae</taxon>
        <taxon>Pantoea</taxon>
    </lineage>
</organism>
<protein>
    <submittedName>
        <fullName evidence="1">Sugar glycosyltransferase</fullName>
    </submittedName>
</protein>
<dbReference type="AlphaFoldDB" id="A0AAJ5QKW4"/>
<evidence type="ECO:0000313" key="2">
    <source>
        <dbReference type="Proteomes" id="UP001211544"/>
    </source>
</evidence>
<accession>A0AAJ5QKW4</accession>
<sequence length="298" mass="33741">MGSLWKQIYRYTHPRDYRHSENLWPHVKIMRAPEGHIRSLTWKGRQIAIEDLTMLRASHPGPLAIVATGPSVKTLDTKKLAQFTALGVNGAYHLRDRVKFSYYVIVDRDFVKSRQEIVRQVIENRDLLLFITVHCLHDIFCALGNEAVKCRLAIIEDVRHKVFQPGVAPADYAVASQRLSGLSIDPENSAIGFCRDIRHGVIDAGTVAYWALQIAYYLGAKTILIAGVDMTNFSSPRFYESEADIMPSLLESHFLSLIKPSFTHASRIMKEDDIVVYNLSPDSALENEIFKKVSLNDL</sequence>